<gene>
    <name evidence="2" type="ORF">AC578_3</name>
</gene>
<proteinExistence type="predicted"/>
<keyword evidence="3" id="KW-1185">Reference proteome</keyword>
<sequence length="348" mass="38729">MAKTRSSTGRLKTRNGTYNRPADNQPPPPKKRKRTQTDQQSAADAVPHTSVEKPPQSTAAAHVFHVYELVERILLKLDPKNVENAMRASKYIRSVAEQSQPLIHHIAGPTPPGLEVIWKVREATSIEAILAPMTIHIALTPWSRNNFPYPLDTPFYITPLVFNEKLLQLVPWIEKYRINLSNNSLVRLPESEKATPGQSAFVCLSQAVRDNWTWPPKLPGISSLGEEALDMFFTNPPAATLEVRVWLPGRMHQAHVGQTAGWRFFGGPRSKTFRIVREGGVKLNDVVAVVEKAGSEWIAQLRSGGFSVKFDGEKVVLVTKEIFDFVKGQGSVRLLEDGTVGGQDESKT</sequence>
<reference evidence="2 3" key="1">
    <citation type="submission" date="2015-07" db="EMBL/GenBank/DDBJ databases">
        <title>Comparative genomics of the Sigatoka disease complex on banana suggests a link between parallel evolutionary changes in Pseudocercospora fijiensis and Pseudocercospora eumusae and increased virulence on the banana host.</title>
        <authorList>
            <person name="Chang T.-C."/>
            <person name="Salvucci A."/>
            <person name="Crous P.W."/>
            <person name="Stergiopoulos I."/>
        </authorList>
    </citation>
    <scope>NUCLEOTIDE SEQUENCE [LARGE SCALE GENOMIC DNA]</scope>
    <source>
        <strain evidence="2 3">CBS 114824</strain>
    </source>
</reference>
<feature type="region of interest" description="Disordered" evidence="1">
    <location>
        <begin position="1"/>
        <end position="57"/>
    </location>
</feature>
<dbReference type="EMBL" id="LFZN01000353">
    <property type="protein sequence ID" value="KXS93963.1"/>
    <property type="molecule type" value="Genomic_DNA"/>
</dbReference>
<dbReference type="AlphaFoldDB" id="A0A139GUT4"/>
<protein>
    <submittedName>
        <fullName evidence="2">Uncharacterized protein</fullName>
    </submittedName>
</protein>
<feature type="compositionally biased region" description="Polar residues" evidence="1">
    <location>
        <begin position="1"/>
        <end position="18"/>
    </location>
</feature>
<organism evidence="2 3">
    <name type="scientific">Pseudocercospora eumusae</name>
    <dbReference type="NCBI Taxonomy" id="321146"/>
    <lineage>
        <taxon>Eukaryota</taxon>
        <taxon>Fungi</taxon>
        <taxon>Dikarya</taxon>
        <taxon>Ascomycota</taxon>
        <taxon>Pezizomycotina</taxon>
        <taxon>Dothideomycetes</taxon>
        <taxon>Dothideomycetidae</taxon>
        <taxon>Mycosphaerellales</taxon>
        <taxon>Mycosphaerellaceae</taxon>
        <taxon>Pseudocercospora</taxon>
    </lineage>
</organism>
<dbReference type="Proteomes" id="UP000070133">
    <property type="component" value="Unassembled WGS sequence"/>
</dbReference>
<evidence type="ECO:0000313" key="2">
    <source>
        <dbReference type="EMBL" id="KXS93963.1"/>
    </source>
</evidence>
<evidence type="ECO:0000256" key="1">
    <source>
        <dbReference type="SAM" id="MobiDB-lite"/>
    </source>
</evidence>
<evidence type="ECO:0000313" key="3">
    <source>
        <dbReference type="Proteomes" id="UP000070133"/>
    </source>
</evidence>
<comment type="caution">
    <text evidence="2">The sequence shown here is derived from an EMBL/GenBank/DDBJ whole genome shotgun (WGS) entry which is preliminary data.</text>
</comment>
<accession>A0A139GUT4</accession>
<name>A0A139GUT4_9PEZI</name>